<proteinExistence type="predicted"/>
<evidence type="ECO:0000313" key="2">
    <source>
        <dbReference type="EMBL" id="VDN34624.1"/>
    </source>
</evidence>
<evidence type="ECO:0000256" key="1">
    <source>
        <dbReference type="SAM" id="MobiDB-lite"/>
    </source>
</evidence>
<name>A0A3P7MXN1_CYLGO</name>
<protein>
    <submittedName>
        <fullName evidence="2">Uncharacterized protein</fullName>
    </submittedName>
</protein>
<evidence type="ECO:0000313" key="3">
    <source>
        <dbReference type="Proteomes" id="UP000271889"/>
    </source>
</evidence>
<feature type="compositionally biased region" description="Acidic residues" evidence="1">
    <location>
        <begin position="82"/>
        <end position="91"/>
    </location>
</feature>
<feature type="region of interest" description="Disordered" evidence="1">
    <location>
        <begin position="66"/>
        <end position="98"/>
    </location>
</feature>
<dbReference type="AlphaFoldDB" id="A0A3P7MXN1"/>
<dbReference type="EMBL" id="UYRV01124981">
    <property type="protein sequence ID" value="VDN34624.1"/>
    <property type="molecule type" value="Genomic_DNA"/>
</dbReference>
<reference evidence="2 3" key="1">
    <citation type="submission" date="2018-11" db="EMBL/GenBank/DDBJ databases">
        <authorList>
            <consortium name="Pathogen Informatics"/>
        </authorList>
    </citation>
    <scope>NUCLEOTIDE SEQUENCE [LARGE SCALE GENOMIC DNA]</scope>
</reference>
<keyword evidence="3" id="KW-1185">Reference proteome</keyword>
<sequence>MKILGSKQIMNVVLFDTEEEVLKRMKILGSKQIMNVVLFDTEEEESELNARYSDVCNNLLQAIDKNLPGAEESETSSASGSSEDEMDDEETVHDKKTM</sequence>
<accession>A0A3P7MXN1</accession>
<dbReference type="OrthoDB" id="5858751at2759"/>
<dbReference type="Proteomes" id="UP000271889">
    <property type="component" value="Unassembled WGS sequence"/>
</dbReference>
<organism evidence="2 3">
    <name type="scientific">Cylicostephanus goldi</name>
    <name type="common">Nematode worm</name>
    <dbReference type="NCBI Taxonomy" id="71465"/>
    <lineage>
        <taxon>Eukaryota</taxon>
        <taxon>Metazoa</taxon>
        <taxon>Ecdysozoa</taxon>
        <taxon>Nematoda</taxon>
        <taxon>Chromadorea</taxon>
        <taxon>Rhabditida</taxon>
        <taxon>Rhabditina</taxon>
        <taxon>Rhabditomorpha</taxon>
        <taxon>Strongyloidea</taxon>
        <taxon>Strongylidae</taxon>
        <taxon>Cylicostephanus</taxon>
    </lineage>
</organism>
<gene>
    <name evidence="2" type="ORF">CGOC_LOCUS12688</name>
</gene>